<evidence type="ECO:0000313" key="2">
    <source>
        <dbReference type="Proteomes" id="UP001604335"/>
    </source>
</evidence>
<dbReference type="Proteomes" id="UP001604335">
    <property type="component" value="Unassembled WGS sequence"/>
</dbReference>
<sequence>MLSFSFYLDSGEEEEIVDVSDELYQWLTHSEFSKIGQSEERDMEIDGEITKIAVVPLMGSNRRKLSNFFRDAIVQESDRMLSQLSHSSPKEDYLAASYALRILQNLRKLIEDEKFKYLSRT</sequence>
<proteinExistence type="predicted"/>
<accession>A0ABW7C7U5</accession>
<protein>
    <submittedName>
        <fullName evidence="1">Uncharacterized protein</fullName>
    </submittedName>
</protein>
<gene>
    <name evidence="1" type="ORF">VPK24_06385</name>
</gene>
<reference evidence="2" key="1">
    <citation type="journal article" date="2024" name="Algal Res.">
        <title>Biochemical, toxicological and genomic investigation of a high-biomass producing Limnothrix strain isolated from Italian shallow drinking water reservoir.</title>
        <authorList>
            <person name="Simonazzi M."/>
            <person name="Shishido T.K."/>
            <person name="Delbaje E."/>
            <person name="Wahlsten M."/>
            <person name="Fewer D.P."/>
            <person name="Sivonen K."/>
            <person name="Pezzolesi L."/>
            <person name="Pistocchi R."/>
        </authorList>
    </citation>
    <scope>NUCLEOTIDE SEQUENCE [LARGE SCALE GENOMIC DNA]</scope>
    <source>
        <strain evidence="2">LRLZ20PSL1</strain>
    </source>
</reference>
<name>A0ABW7C7U5_9CYAN</name>
<evidence type="ECO:0000313" key="1">
    <source>
        <dbReference type="EMBL" id="MFG3817259.1"/>
    </source>
</evidence>
<dbReference type="EMBL" id="JAZAQF010000031">
    <property type="protein sequence ID" value="MFG3817259.1"/>
    <property type="molecule type" value="Genomic_DNA"/>
</dbReference>
<organism evidence="1 2">
    <name type="scientific">Limnothrix redekei LRLZ20PSL1</name>
    <dbReference type="NCBI Taxonomy" id="3112953"/>
    <lineage>
        <taxon>Bacteria</taxon>
        <taxon>Bacillati</taxon>
        <taxon>Cyanobacteriota</taxon>
        <taxon>Cyanophyceae</taxon>
        <taxon>Pseudanabaenales</taxon>
        <taxon>Pseudanabaenaceae</taxon>
        <taxon>Limnothrix</taxon>
    </lineage>
</organism>
<comment type="caution">
    <text evidence="1">The sequence shown here is derived from an EMBL/GenBank/DDBJ whole genome shotgun (WGS) entry which is preliminary data.</text>
</comment>
<keyword evidence="2" id="KW-1185">Reference proteome</keyword>